<dbReference type="AlphaFoldDB" id="A0A7W6EFG9"/>
<dbReference type="RefSeq" id="WP_183750791.1">
    <property type="nucleotide sequence ID" value="NZ_JACICC010000002.1"/>
</dbReference>
<evidence type="ECO:0000313" key="1">
    <source>
        <dbReference type="EMBL" id="MBB3808745.1"/>
    </source>
</evidence>
<name>A0A7W6EFG9_9HYPH</name>
<protein>
    <submittedName>
        <fullName evidence="1">Uncharacterized protein</fullName>
    </submittedName>
</protein>
<sequence>MALEFSAMHLIVGEKTASMSDFSPIVGEDSHRYLHGHSVYKVEIFSDSSTYWWSSFKYGDKTSYSEDVANLTLGIDEANPRSKDQVELSKQLFCLYDDKEKCLYISDAKKKSFIAHYLKSKIGKKVEIKNFYKSVDDFLKIIQSVESVKFTAKRNLFSIDAAVTKILPSPGDVYGLGMPEAFSLGSGPINLALDVIHSLH</sequence>
<keyword evidence="2" id="KW-1185">Reference proteome</keyword>
<gene>
    <name evidence="1" type="ORF">FHS81_000815</name>
</gene>
<dbReference type="Proteomes" id="UP000537592">
    <property type="component" value="Unassembled WGS sequence"/>
</dbReference>
<reference evidence="1 2" key="1">
    <citation type="submission" date="2020-08" db="EMBL/GenBank/DDBJ databases">
        <title>Genomic Encyclopedia of Type Strains, Phase IV (KMG-IV): sequencing the most valuable type-strain genomes for metagenomic binning, comparative biology and taxonomic classification.</title>
        <authorList>
            <person name="Goeker M."/>
        </authorList>
    </citation>
    <scope>NUCLEOTIDE SEQUENCE [LARGE SCALE GENOMIC DNA]</scope>
    <source>
        <strain evidence="1 2">DSM 28760</strain>
    </source>
</reference>
<evidence type="ECO:0000313" key="2">
    <source>
        <dbReference type="Proteomes" id="UP000537592"/>
    </source>
</evidence>
<proteinExistence type="predicted"/>
<accession>A0A7W6EFG9</accession>
<dbReference type="EMBL" id="JACICC010000002">
    <property type="protein sequence ID" value="MBB3808745.1"/>
    <property type="molecule type" value="Genomic_DNA"/>
</dbReference>
<comment type="caution">
    <text evidence="1">The sequence shown here is derived from an EMBL/GenBank/DDBJ whole genome shotgun (WGS) entry which is preliminary data.</text>
</comment>
<organism evidence="1 2">
    <name type="scientific">Pseudochelatococcus contaminans</name>
    <dbReference type="NCBI Taxonomy" id="1538103"/>
    <lineage>
        <taxon>Bacteria</taxon>
        <taxon>Pseudomonadati</taxon>
        <taxon>Pseudomonadota</taxon>
        <taxon>Alphaproteobacteria</taxon>
        <taxon>Hyphomicrobiales</taxon>
        <taxon>Chelatococcaceae</taxon>
        <taxon>Pseudochelatococcus</taxon>
    </lineage>
</organism>